<sequence>MNQGDSMKIGRRRFLQMAAMVITVGGFLEACSDEPTANTANPTTTSAGRSDTIPAVRSGTVPMPTSTPTAPEKPEDIAGNFLKAWEEQRYEDMYALLSVSARGFIERDKFVARYTNIAAEATLSNLQTKLGSAKPPATPNDPYGFNFTANFKTIRAGDFTQQNTLRLVQDNNRWRIDWQPTNIFSGLATGNLVRMIPLNPTRGTISDRSLQPLAKAGVYYTVFVVPGKIDNEQQLLDTLSQSLTMDKNVIKDLYKNGQPDWRMDIKRLPGSTPQATLNTLQAIKGVGIAETEDRVYPAATTAAQTLGYLSAVNAEELKTLAAKGYREDDQIGRAGVEAWAEELLAGDKGGKLTIITPDGGISEKLAEKASVDGSNLVLNLDLTIQKNAERILGDKMGSIVVLDVNDGSTLALACNPRYDPNGFILGLSGSQFKALNDDPRHPFQNRPVTGLLPPGSTFKVITMAAALERLGMKPDDRFTCTGHWTGLGEQFAKDCYLKTGHGNITLYQGLVQSCDVVFYELGKKLDETDPLLLPAVTKGFGLGSSTGLVGLTDAPGQVPDPQWKKDNLQQAWVRGDAVNLGIGQGYLLVTPLHMAALYAAIGNGGQIPVPRLVARSEKGANPQTYAAKVKQKLPISSANLDIIRRALADVTISGTGAQAFAGSRIRVAGKTGTAESGKETPHAWFCCYAPADKPKYAVVIALEEAGFGNEKAAPLARQLIDTLTF</sequence>
<evidence type="ECO:0000256" key="3">
    <source>
        <dbReference type="ARBA" id="ARBA00007171"/>
    </source>
</evidence>
<organism evidence="18 20">
    <name type="scientific">Candidatus Chlorohelix allophototropha</name>
    <dbReference type="NCBI Taxonomy" id="3003348"/>
    <lineage>
        <taxon>Bacteria</taxon>
        <taxon>Bacillati</taxon>
        <taxon>Chloroflexota</taxon>
        <taxon>Chloroflexia</taxon>
        <taxon>Candidatus Chloroheliales</taxon>
        <taxon>Candidatus Chloroheliaceae</taxon>
        <taxon>Candidatus Chlorohelix</taxon>
    </lineage>
</organism>
<dbReference type="NCBIfam" id="TIGR03423">
    <property type="entry name" value="pbp2_mrdA"/>
    <property type="match status" value="1"/>
</dbReference>
<evidence type="ECO:0000256" key="14">
    <source>
        <dbReference type="SAM" id="MobiDB-lite"/>
    </source>
</evidence>
<dbReference type="InterPro" id="IPR001460">
    <property type="entry name" value="PCN-bd_Tpept"/>
</dbReference>
<evidence type="ECO:0000256" key="2">
    <source>
        <dbReference type="ARBA" id="ARBA00004236"/>
    </source>
</evidence>
<dbReference type="EMBL" id="JACATZ010000001">
    <property type="protein sequence ID" value="NWJ45863.1"/>
    <property type="molecule type" value="Genomic_DNA"/>
</dbReference>
<dbReference type="GO" id="GO:0008658">
    <property type="term" value="F:penicillin binding"/>
    <property type="evidence" value="ECO:0007669"/>
    <property type="project" value="InterPro"/>
</dbReference>
<dbReference type="Gene3D" id="3.30.1390.30">
    <property type="entry name" value="Penicillin-binding protein 2a, domain 3"/>
    <property type="match status" value="1"/>
</dbReference>
<keyword evidence="21" id="KW-1185">Reference proteome</keyword>
<evidence type="ECO:0000256" key="1">
    <source>
        <dbReference type="ARBA" id="ARBA00004167"/>
    </source>
</evidence>
<evidence type="ECO:0000313" key="19">
    <source>
        <dbReference type="EMBL" id="WJW67727.1"/>
    </source>
</evidence>
<keyword evidence="12" id="KW-0472">Membrane</keyword>
<name>A0A8T7LXZ8_9CHLR</name>
<dbReference type="EC" id="3.4.16.4" evidence="18"/>
<comment type="similarity">
    <text evidence="3">Belongs to the transpeptidase family.</text>
</comment>
<dbReference type="PANTHER" id="PTHR30627">
    <property type="entry name" value="PEPTIDOGLYCAN D,D-TRANSPEPTIDASE"/>
    <property type="match status" value="1"/>
</dbReference>
<dbReference type="InterPro" id="IPR017790">
    <property type="entry name" value="Penicillin-binding_protein_2"/>
</dbReference>
<evidence type="ECO:0000256" key="6">
    <source>
        <dbReference type="ARBA" id="ARBA00022670"/>
    </source>
</evidence>
<evidence type="ECO:0000259" key="15">
    <source>
        <dbReference type="Pfam" id="PF00905"/>
    </source>
</evidence>
<evidence type="ECO:0000259" key="16">
    <source>
        <dbReference type="Pfam" id="PF03717"/>
    </source>
</evidence>
<evidence type="ECO:0000313" key="21">
    <source>
        <dbReference type="Proteomes" id="UP001431572"/>
    </source>
</evidence>
<dbReference type="Pfam" id="PF00905">
    <property type="entry name" value="Transpeptidase"/>
    <property type="match status" value="1"/>
</dbReference>
<dbReference type="GO" id="GO:0008360">
    <property type="term" value="P:regulation of cell shape"/>
    <property type="evidence" value="ECO:0007669"/>
    <property type="project" value="UniProtKB-KW"/>
</dbReference>
<evidence type="ECO:0000256" key="11">
    <source>
        <dbReference type="ARBA" id="ARBA00022989"/>
    </source>
</evidence>
<evidence type="ECO:0000259" key="17">
    <source>
        <dbReference type="Pfam" id="PF05223"/>
    </source>
</evidence>
<dbReference type="GO" id="GO:0046677">
    <property type="term" value="P:response to antibiotic"/>
    <property type="evidence" value="ECO:0007669"/>
    <property type="project" value="InterPro"/>
</dbReference>
<feature type="compositionally biased region" description="Low complexity" evidence="14">
    <location>
        <begin position="35"/>
        <end position="45"/>
    </location>
</feature>
<evidence type="ECO:0000256" key="7">
    <source>
        <dbReference type="ARBA" id="ARBA00022692"/>
    </source>
</evidence>
<keyword evidence="10" id="KW-0573">Peptidoglycan synthesis</keyword>
<evidence type="ECO:0000256" key="5">
    <source>
        <dbReference type="ARBA" id="ARBA00022519"/>
    </source>
</evidence>
<dbReference type="SUPFAM" id="SSF54427">
    <property type="entry name" value="NTF2-like"/>
    <property type="match status" value="1"/>
</dbReference>
<dbReference type="InterPro" id="IPR007887">
    <property type="entry name" value="MecA_N"/>
</dbReference>
<feature type="domain" description="Penicillin-binding protein dimerisation" evidence="16">
    <location>
        <begin position="198"/>
        <end position="361"/>
    </location>
</feature>
<evidence type="ECO:0000256" key="8">
    <source>
        <dbReference type="ARBA" id="ARBA00022801"/>
    </source>
</evidence>
<dbReference type="Proteomes" id="UP000521676">
    <property type="component" value="Unassembled WGS sequence"/>
</dbReference>
<dbReference type="Gene3D" id="3.10.450.100">
    <property type="entry name" value="NTF2-like, domain 1"/>
    <property type="match status" value="1"/>
</dbReference>
<dbReference type="SUPFAM" id="SSF56519">
    <property type="entry name" value="Penicillin binding protein dimerisation domain"/>
    <property type="match status" value="1"/>
</dbReference>
<dbReference type="Pfam" id="PF03717">
    <property type="entry name" value="PBP_dimer"/>
    <property type="match status" value="1"/>
</dbReference>
<dbReference type="AlphaFoldDB" id="A0A8T7LXZ8"/>
<dbReference type="Proteomes" id="UP001431572">
    <property type="component" value="Chromosome 1"/>
</dbReference>
<evidence type="ECO:0000256" key="4">
    <source>
        <dbReference type="ARBA" id="ARBA00022475"/>
    </source>
</evidence>
<keyword evidence="6" id="KW-0645">Protease</keyword>
<dbReference type="GO" id="GO:0009002">
    <property type="term" value="F:serine-type D-Ala-D-Ala carboxypeptidase activity"/>
    <property type="evidence" value="ECO:0007669"/>
    <property type="project" value="UniProtKB-EC"/>
</dbReference>
<evidence type="ECO:0000313" key="20">
    <source>
        <dbReference type="Proteomes" id="UP000521676"/>
    </source>
</evidence>
<keyword evidence="4" id="KW-1003">Cell membrane</keyword>
<protein>
    <submittedName>
        <fullName evidence="18">Penicillin-binding protein 2</fullName>
        <ecNumber evidence="18">3.4.16.4</ecNumber>
    </submittedName>
</protein>
<dbReference type="PANTHER" id="PTHR30627:SF2">
    <property type="entry name" value="PEPTIDOGLYCAN D,D-TRANSPEPTIDASE MRDA"/>
    <property type="match status" value="1"/>
</dbReference>
<dbReference type="GO" id="GO:0005886">
    <property type="term" value="C:plasma membrane"/>
    <property type="evidence" value="ECO:0007669"/>
    <property type="project" value="UniProtKB-SubCell"/>
</dbReference>
<dbReference type="InterPro" id="IPR032710">
    <property type="entry name" value="NTF2-like_dom_sf"/>
</dbReference>
<evidence type="ECO:0000256" key="12">
    <source>
        <dbReference type="ARBA" id="ARBA00023136"/>
    </source>
</evidence>
<dbReference type="RefSeq" id="WP_341469617.1">
    <property type="nucleotide sequence ID" value="NZ_CP128399.1"/>
</dbReference>
<keyword evidence="5" id="KW-0997">Cell inner membrane</keyword>
<keyword evidence="7" id="KW-0812">Transmembrane</keyword>
<dbReference type="SUPFAM" id="SSF56601">
    <property type="entry name" value="beta-lactamase/transpeptidase-like"/>
    <property type="match status" value="1"/>
</dbReference>
<reference evidence="19" key="2">
    <citation type="journal article" date="2024" name="Nature">
        <title>Anoxygenic phototroph of the Chloroflexota uses a type I reaction centre.</title>
        <authorList>
            <person name="Tsuji J.M."/>
            <person name="Shaw N.A."/>
            <person name="Nagashima S."/>
            <person name="Venkiteswaran J.J."/>
            <person name="Schiff S.L."/>
            <person name="Watanabe T."/>
            <person name="Fukui M."/>
            <person name="Hanada S."/>
            <person name="Tank M."/>
            <person name="Neufeld J.D."/>
        </authorList>
    </citation>
    <scope>NUCLEOTIDE SEQUENCE</scope>
    <source>
        <strain evidence="19">L227-S17</strain>
    </source>
</reference>
<dbReference type="GO" id="GO:0071555">
    <property type="term" value="P:cell wall organization"/>
    <property type="evidence" value="ECO:0007669"/>
    <property type="project" value="UniProtKB-KW"/>
</dbReference>
<keyword evidence="9" id="KW-0133">Cell shape</keyword>
<feature type="domain" description="NTF2-like N-terminal transpeptidase" evidence="17">
    <location>
        <begin position="73"/>
        <end position="189"/>
    </location>
</feature>
<evidence type="ECO:0000313" key="18">
    <source>
        <dbReference type="EMBL" id="NWJ45863.1"/>
    </source>
</evidence>
<comment type="subcellular location">
    <subcellularLocation>
        <location evidence="2">Cell membrane</location>
    </subcellularLocation>
    <subcellularLocation>
        <location evidence="1">Membrane</location>
        <topology evidence="1">Single-pass membrane protein</topology>
    </subcellularLocation>
</comment>
<evidence type="ECO:0000256" key="10">
    <source>
        <dbReference type="ARBA" id="ARBA00022984"/>
    </source>
</evidence>
<evidence type="ECO:0000256" key="13">
    <source>
        <dbReference type="ARBA" id="ARBA00023316"/>
    </source>
</evidence>
<dbReference type="GO" id="GO:0009252">
    <property type="term" value="P:peptidoglycan biosynthetic process"/>
    <property type="evidence" value="ECO:0007669"/>
    <property type="project" value="UniProtKB-KW"/>
</dbReference>
<feature type="domain" description="Penicillin-binding protein transpeptidase" evidence="15">
    <location>
        <begin position="397"/>
        <end position="720"/>
    </location>
</feature>
<dbReference type="GO" id="GO:0071972">
    <property type="term" value="F:peptidoglycan L,D-transpeptidase activity"/>
    <property type="evidence" value="ECO:0007669"/>
    <property type="project" value="TreeGrafter"/>
</dbReference>
<dbReference type="Pfam" id="PF05223">
    <property type="entry name" value="MecA_N"/>
    <property type="match status" value="1"/>
</dbReference>
<keyword evidence="8 18" id="KW-0378">Hydrolase</keyword>
<dbReference type="InterPro" id="IPR036138">
    <property type="entry name" value="PBP_dimer_sf"/>
</dbReference>
<keyword evidence="18" id="KW-0121">Carboxypeptidase</keyword>
<dbReference type="Gene3D" id="3.90.1310.10">
    <property type="entry name" value="Penicillin-binding protein 2a (Domain 2)"/>
    <property type="match status" value="1"/>
</dbReference>
<keyword evidence="11" id="KW-1133">Transmembrane helix</keyword>
<dbReference type="Gene3D" id="3.40.710.10">
    <property type="entry name" value="DD-peptidase/beta-lactamase superfamily"/>
    <property type="match status" value="1"/>
</dbReference>
<dbReference type="InterPro" id="IPR005311">
    <property type="entry name" value="PBP_dimer"/>
</dbReference>
<dbReference type="InterPro" id="IPR050515">
    <property type="entry name" value="Beta-lactam/transpept"/>
</dbReference>
<dbReference type="InterPro" id="IPR012338">
    <property type="entry name" value="Beta-lactam/transpept-like"/>
</dbReference>
<gene>
    <name evidence="18" type="primary">mrdA</name>
    <name evidence="18" type="ORF">HXX08_08295</name>
    <name evidence="19" type="ORF">OZ401_001002</name>
</gene>
<dbReference type="EMBL" id="CP128399">
    <property type="protein sequence ID" value="WJW67727.1"/>
    <property type="molecule type" value="Genomic_DNA"/>
</dbReference>
<reference evidence="18 20" key="1">
    <citation type="submission" date="2020-06" db="EMBL/GenBank/DDBJ databases">
        <title>Anoxygenic phototrophic Chloroflexota member uses a Type I reaction center.</title>
        <authorList>
            <person name="Tsuji J.M."/>
            <person name="Shaw N.A."/>
            <person name="Nagashima S."/>
            <person name="Venkiteswaran J."/>
            <person name="Schiff S.L."/>
            <person name="Hanada S."/>
            <person name="Tank M."/>
            <person name="Neufeld J.D."/>
        </authorList>
    </citation>
    <scope>NUCLEOTIDE SEQUENCE [LARGE SCALE GENOMIC DNA]</scope>
    <source>
        <strain evidence="18">L227-S17</strain>
    </source>
</reference>
<keyword evidence="13" id="KW-0961">Cell wall biogenesis/degradation</keyword>
<feature type="region of interest" description="Disordered" evidence="14">
    <location>
        <begin position="33"/>
        <end position="75"/>
    </location>
</feature>
<accession>A0A8T7LXZ8</accession>
<dbReference type="GO" id="GO:0006508">
    <property type="term" value="P:proteolysis"/>
    <property type="evidence" value="ECO:0007669"/>
    <property type="project" value="UniProtKB-KW"/>
</dbReference>
<proteinExistence type="inferred from homology"/>
<evidence type="ECO:0000256" key="9">
    <source>
        <dbReference type="ARBA" id="ARBA00022960"/>
    </source>
</evidence>